<dbReference type="InterPro" id="IPR015943">
    <property type="entry name" value="WD40/YVTN_repeat-like_dom_sf"/>
</dbReference>
<dbReference type="GeneID" id="90037040"/>
<evidence type="ECO:0000256" key="6">
    <source>
        <dbReference type="ARBA" id="ARBA00040390"/>
    </source>
</evidence>
<dbReference type="InterPro" id="IPR020472">
    <property type="entry name" value="WD40_PAC1"/>
</dbReference>
<dbReference type="SUPFAM" id="SSF50978">
    <property type="entry name" value="WD40 repeat-like"/>
    <property type="match status" value="1"/>
</dbReference>
<dbReference type="Gene3D" id="2.130.10.10">
    <property type="entry name" value="YVTN repeat-like/Quinoprotein amine dehydrogenase"/>
    <property type="match status" value="1"/>
</dbReference>
<dbReference type="CDD" id="cd00200">
    <property type="entry name" value="WD40"/>
    <property type="match status" value="1"/>
</dbReference>
<dbReference type="InterPro" id="IPR036322">
    <property type="entry name" value="WD40_repeat_dom_sf"/>
</dbReference>
<dbReference type="Proteomes" id="UP001498771">
    <property type="component" value="Unassembled WGS sequence"/>
</dbReference>
<name>A0ABR1FCK8_9ASCO</name>
<feature type="repeat" description="WD" evidence="7">
    <location>
        <begin position="165"/>
        <end position="191"/>
    </location>
</feature>
<evidence type="ECO:0000256" key="1">
    <source>
        <dbReference type="ARBA" id="ARBA00022574"/>
    </source>
</evidence>
<dbReference type="PROSITE" id="PS50082">
    <property type="entry name" value="WD_REPEATS_2"/>
    <property type="match status" value="3"/>
</dbReference>
<sequence length="317" mass="35163">MTTDSDTVSSRYVPLTLTGHLRPVTHLSFSPLYEDQSYMIISASKDGNPMLRDGITGDWIGTFFGHKGAVWSANFSADAHYSITASADFTAKAWTTETGELLYSLPHNHIVRTAAFMPSRQSPLFAVTAGNEKKIRIWDLNVPDGVTCMEWIGSESIIRCALWLDQNTVVTAGDDKQLKWWDLRTAEKLIEATPLDGPVTQMENREGSLTVAAASSIYLFDWTKRVQLKKESLSYNASTASIHPKRTKFATGCPDDTWVRVHDFESAKTLETLKGHHGPIHSISYSPDGQICASGSEDGTIRLWKAEPGSYGLWNEK</sequence>
<keyword evidence="2" id="KW-0507">mRNA processing</keyword>
<evidence type="ECO:0000313" key="9">
    <source>
        <dbReference type="Proteomes" id="UP001498771"/>
    </source>
</evidence>
<comment type="similarity">
    <text evidence="5">Belongs to the WD repeat STRAP family.</text>
</comment>
<gene>
    <name evidence="8" type="ORF">BZA70DRAFT_271701</name>
</gene>
<keyword evidence="4" id="KW-0508">mRNA splicing</keyword>
<dbReference type="Pfam" id="PF00400">
    <property type="entry name" value="WD40"/>
    <property type="match status" value="2"/>
</dbReference>
<dbReference type="EMBL" id="JBBJBU010000001">
    <property type="protein sequence ID" value="KAK7207591.1"/>
    <property type="molecule type" value="Genomic_DNA"/>
</dbReference>
<organism evidence="8 9">
    <name type="scientific">Myxozyma melibiosi</name>
    <dbReference type="NCBI Taxonomy" id="54550"/>
    <lineage>
        <taxon>Eukaryota</taxon>
        <taxon>Fungi</taxon>
        <taxon>Dikarya</taxon>
        <taxon>Ascomycota</taxon>
        <taxon>Saccharomycotina</taxon>
        <taxon>Lipomycetes</taxon>
        <taxon>Lipomycetales</taxon>
        <taxon>Lipomycetaceae</taxon>
        <taxon>Myxozyma</taxon>
    </lineage>
</organism>
<dbReference type="RefSeq" id="XP_064770624.1">
    <property type="nucleotide sequence ID" value="XM_064911528.1"/>
</dbReference>
<dbReference type="PRINTS" id="PR00320">
    <property type="entry name" value="GPROTEINBRPT"/>
</dbReference>
<keyword evidence="9" id="KW-1185">Reference proteome</keyword>
<evidence type="ECO:0000256" key="3">
    <source>
        <dbReference type="ARBA" id="ARBA00022737"/>
    </source>
</evidence>
<protein>
    <recommendedName>
        <fullName evidence="6">Serine-threonine kinase receptor-associated protein</fullName>
    </recommendedName>
</protein>
<evidence type="ECO:0000256" key="7">
    <source>
        <dbReference type="PROSITE-ProRule" id="PRU00221"/>
    </source>
</evidence>
<reference evidence="8 9" key="1">
    <citation type="submission" date="2024-03" db="EMBL/GenBank/DDBJ databases">
        <title>Genome-scale model development and genomic sequencing of the oleaginous clade Lipomyces.</title>
        <authorList>
            <consortium name="Lawrence Berkeley National Laboratory"/>
            <person name="Czajka J.J."/>
            <person name="Han Y."/>
            <person name="Kim J."/>
            <person name="Mondo S.J."/>
            <person name="Hofstad B.A."/>
            <person name="Robles A."/>
            <person name="Haridas S."/>
            <person name="Riley R."/>
            <person name="LaButti K."/>
            <person name="Pangilinan J."/>
            <person name="Andreopoulos W."/>
            <person name="Lipzen A."/>
            <person name="Yan J."/>
            <person name="Wang M."/>
            <person name="Ng V."/>
            <person name="Grigoriev I.V."/>
            <person name="Spatafora J.W."/>
            <person name="Magnuson J.K."/>
            <person name="Baker S.E."/>
            <person name="Pomraning K.R."/>
        </authorList>
    </citation>
    <scope>NUCLEOTIDE SEQUENCE [LARGE SCALE GENOMIC DNA]</scope>
    <source>
        <strain evidence="8 9">Phaff 52-87</strain>
    </source>
</reference>
<feature type="repeat" description="WD" evidence="7">
    <location>
        <begin position="273"/>
        <end position="305"/>
    </location>
</feature>
<comment type="caution">
    <text evidence="8">The sequence shown here is derived from an EMBL/GenBank/DDBJ whole genome shotgun (WGS) entry which is preliminary data.</text>
</comment>
<evidence type="ECO:0000256" key="2">
    <source>
        <dbReference type="ARBA" id="ARBA00022664"/>
    </source>
</evidence>
<dbReference type="PANTHER" id="PTHR19877:SF13">
    <property type="entry name" value="SERINE-THREONINE KINASE RECEPTOR-ASSOCIATED PROTEIN"/>
    <property type="match status" value="1"/>
</dbReference>
<keyword evidence="3" id="KW-0677">Repeat</keyword>
<dbReference type="PANTHER" id="PTHR19877">
    <property type="entry name" value="EUKARYOTIC TRANSLATION INITIATION FACTOR 3 SUBUNIT I"/>
    <property type="match status" value="1"/>
</dbReference>
<accession>A0ABR1FCK8</accession>
<keyword evidence="1 7" id="KW-0853">WD repeat</keyword>
<evidence type="ECO:0000256" key="4">
    <source>
        <dbReference type="ARBA" id="ARBA00023187"/>
    </source>
</evidence>
<evidence type="ECO:0000256" key="5">
    <source>
        <dbReference type="ARBA" id="ARBA00038394"/>
    </source>
</evidence>
<feature type="repeat" description="WD" evidence="7">
    <location>
        <begin position="63"/>
        <end position="104"/>
    </location>
</feature>
<dbReference type="InterPro" id="IPR001680">
    <property type="entry name" value="WD40_rpt"/>
</dbReference>
<dbReference type="PROSITE" id="PS50294">
    <property type="entry name" value="WD_REPEATS_REGION"/>
    <property type="match status" value="2"/>
</dbReference>
<evidence type="ECO:0000313" key="8">
    <source>
        <dbReference type="EMBL" id="KAK7207591.1"/>
    </source>
</evidence>
<proteinExistence type="inferred from homology"/>
<dbReference type="SMART" id="SM00320">
    <property type="entry name" value="WD40"/>
    <property type="match status" value="6"/>
</dbReference>